<keyword evidence="2" id="KW-0812">Transmembrane</keyword>
<feature type="region of interest" description="Disordered" evidence="1">
    <location>
        <begin position="180"/>
        <end position="208"/>
    </location>
</feature>
<sequence length="237" mass="26744">MWRCCGLRYSVKFCFLAQFKFYKPPYAFISVYLTRYYWTAIGLCTAAFLFSLVQPIVLCSTAGNCRYLQTTNTVVLETLITALDIMADLFVTSIPVLLICMAHFTRSQTIINVSFKSLSIVALAIAATRLAVQYGSRNQRIDYVLTVFLLVVEAAVAIIMASISSYRVLVIDHLAERRMKRGNEEQRKTQKFGTRPRPTSPRDRTRLSECDSDALVDSLSELPMVRAARTVPAEEVP</sequence>
<evidence type="ECO:0000256" key="2">
    <source>
        <dbReference type="SAM" id="Phobius"/>
    </source>
</evidence>
<dbReference type="OrthoDB" id="444631at2759"/>
<accession>A0A6A6ERQ8</accession>
<proteinExistence type="predicted"/>
<dbReference type="InterPro" id="IPR052337">
    <property type="entry name" value="SAT4-like"/>
</dbReference>
<feature type="transmembrane region" description="Helical" evidence="2">
    <location>
        <begin position="144"/>
        <end position="170"/>
    </location>
</feature>
<keyword evidence="2" id="KW-0472">Membrane</keyword>
<reference evidence="3" key="1">
    <citation type="journal article" date="2020" name="Stud. Mycol.">
        <title>101 Dothideomycetes genomes: a test case for predicting lifestyles and emergence of pathogens.</title>
        <authorList>
            <person name="Haridas S."/>
            <person name="Albert R."/>
            <person name="Binder M."/>
            <person name="Bloem J."/>
            <person name="Labutti K."/>
            <person name="Salamov A."/>
            <person name="Andreopoulos B."/>
            <person name="Baker S."/>
            <person name="Barry K."/>
            <person name="Bills G."/>
            <person name="Bluhm B."/>
            <person name="Cannon C."/>
            <person name="Castanera R."/>
            <person name="Culley D."/>
            <person name="Daum C."/>
            <person name="Ezra D."/>
            <person name="Gonzalez J."/>
            <person name="Henrissat B."/>
            <person name="Kuo A."/>
            <person name="Liang C."/>
            <person name="Lipzen A."/>
            <person name="Lutzoni F."/>
            <person name="Magnuson J."/>
            <person name="Mondo S."/>
            <person name="Nolan M."/>
            <person name="Ohm R."/>
            <person name="Pangilinan J."/>
            <person name="Park H.-J."/>
            <person name="Ramirez L."/>
            <person name="Alfaro M."/>
            <person name="Sun H."/>
            <person name="Tritt A."/>
            <person name="Yoshinaga Y."/>
            <person name="Zwiers L.-H."/>
            <person name="Turgeon B."/>
            <person name="Goodwin S."/>
            <person name="Spatafora J."/>
            <person name="Crous P."/>
            <person name="Grigoriev I."/>
        </authorList>
    </citation>
    <scope>NUCLEOTIDE SEQUENCE</scope>
    <source>
        <strain evidence="3">CBS 207.26</strain>
    </source>
</reference>
<protein>
    <recommendedName>
        <fullName evidence="5">TRP C-terminal domain-containing protein</fullName>
    </recommendedName>
</protein>
<keyword evidence="2" id="KW-1133">Transmembrane helix</keyword>
<dbReference type="PANTHER" id="PTHR33048:SF92">
    <property type="entry name" value="INTEGRAL MEMBRANE PROTEIN"/>
    <property type="match status" value="1"/>
</dbReference>
<evidence type="ECO:0000256" key="1">
    <source>
        <dbReference type="SAM" id="MobiDB-lite"/>
    </source>
</evidence>
<dbReference type="AlphaFoldDB" id="A0A6A6ERQ8"/>
<evidence type="ECO:0000313" key="4">
    <source>
        <dbReference type="Proteomes" id="UP000800200"/>
    </source>
</evidence>
<dbReference type="EMBL" id="ML994613">
    <property type="protein sequence ID" value="KAF2193418.1"/>
    <property type="molecule type" value="Genomic_DNA"/>
</dbReference>
<feature type="transmembrane region" description="Helical" evidence="2">
    <location>
        <begin position="36"/>
        <end position="58"/>
    </location>
</feature>
<gene>
    <name evidence="3" type="ORF">K469DRAFT_550645</name>
</gene>
<name>A0A6A6ERQ8_9PEZI</name>
<organism evidence="3 4">
    <name type="scientific">Zopfia rhizophila CBS 207.26</name>
    <dbReference type="NCBI Taxonomy" id="1314779"/>
    <lineage>
        <taxon>Eukaryota</taxon>
        <taxon>Fungi</taxon>
        <taxon>Dikarya</taxon>
        <taxon>Ascomycota</taxon>
        <taxon>Pezizomycotina</taxon>
        <taxon>Dothideomycetes</taxon>
        <taxon>Dothideomycetes incertae sedis</taxon>
        <taxon>Zopfiaceae</taxon>
        <taxon>Zopfia</taxon>
    </lineage>
</organism>
<evidence type="ECO:0008006" key="5">
    <source>
        <dbReference type="Google" id="ProtNLM"/>
    </source>
</evidence>
<keyword evidence="4" id="KW-1185">Reference proteome</keyword>
<dbReference type="PANTHER" id="PTHR33048">
    <property type="entry name" value="PTH11-LIKE INTEGRAL MEMBRANE PROTEIN (AFU_ORTHOLOGUE AFUA_5G11245)"/>
    <property type="match status" value="1"/>
</dbReference>
<dbReference type="Proteomes" id="UP000800200">
    <property type="component" value="Unassembled WGS sequence"/>
</dbReference>
<feature type="transmembrane region" description="Helical" evidence="2">
    <location>
        <begin position="78"/>
        <end position="101"/>
    </location>
</feature>
<evidence type="ECO:0000313" key="3">
    <source>
        <dbReference type="EMBL" id="KAF2193418.1"/>
    </source>
</evidence>
<feature type="transmembrane region" description="Helical" evidence="2">
    <location>
        <begin position="113"/>
        <end position="132"/>
    </location>
</feature>